<dbReference type="SUPFAM" id="SSF52540">
    <property type="entry name" value="P-loop containing nucleoside triphosphate hydrolases"/>
    <property type="match status" value="2"/>
</dbReference>
<dbReference type="Pfam" id="PF00271">
    <property type="entry name" value="Helicase_C"/>
    <property type="match status" value="1"/>
</dbReference>
<dbReference type="InterPro" id="IPR001650">
    <property type="entry name" value="Helicase_C-like"/>
</dbReference>
<dbReference type="Pfam" id="PF00176">
    <property type="entry name" value="SNF2-rel_dom"/>
    <property type="match status" value="1"/>
</dbReference>
<dbReference type="Proteomes" id="UP000264006">
    <property type="component" value="Chromosome"/>
</dbReference>
<keyword evidence="2" id="KW-0862">Zinc</keyword>
<keyword evidence="6" id="KW-0347">Helicase</keyword>
<dbReference type="KEGG" id="euz:DVS28_a4627"/>
<keyword evidence="6" id="KW-0547">Nucleotide-binding</keyword>
<sequence length="1075" mass="117328">MSRADVARVLGPVFTDRGLRYAADGRVLDAAWNPADTTLFGTVSGSGGRLYHATAVWVVRGGLQMFVGGDCSCPMQRDCKHVAAVALIGAQPTTGDVDGGGEAAPRPAWDRALDAWTLGNDDTGTDVVPLGILVQLRDHGRVGARLVEPGARGWVNGNLEWRTISTWSGRGWGSSHTFEPEHVRVAKAIHALSAVTSQFGAYSSAARDLDLTDFPHAQLWSLLSAAVDAGMSLVTGQAGRERVGLLPAGVAEMRVDVTGRPDGSHVVAPTVWVGDARRTPLAVLGDPAHGVVLAPDPRDAAADDPLDPQVGLVLAGLVRSAPASLCRAALTGGEVVVPSEDEDRFAADGYLRLRRLAPVTSSDGSFEPPAIGPPTMLLRIVPERPDLLRTEWFVRYAIGDTTRDSPMDSGTSRQPWRDQAAERVLRDRVTTLVGQPLRDGSARGEDAIDLATRIVPLLQDTPDALVEVEGDLPDYRDVDDDVEVHVATRLAPEERDWFDLDVALSVDGRTVPLGTVFTALADGRTRLVLPDGAHLSLRTPELERLRDLIEEASALQERDTGQLRVSRYQVDLWEQLATLGVVTAQAEEWRRQVEALQQVTEVAAVDVPEGFAGTMRPYQHEGLAWLALLWDHRLGGILADDMGLGKTLQALAMMLRARQADPDGPPFLVLAPASVVHGWQQEAARFAPDLCVRTVDATLAKLGTTATAVAAGADVVITSYTRFRLDAEAYAEVGWAGLLLDEAQAVKNPRSKLYGCIRRLPVPFALAITGTPLENDLMELWSLLSITSPGLFPNPSVFKEMYVTPIQRNHDRERLARLRRRIRPLVLRRTKEEVAADLPPKQEQVLSVELTPAHRKVYDGWLQRERRKVLGLMADLDEHRFTVLRSLTLLRRASLHAGLVEDRHERVASAKIDVLVSHLHEVVAGGHRALVFSQFTSFLSLVRDRLDREGIDHVYLDGATRNREAVVGSFKDGSAPVFVISLKAGGVGLNLTEADYCFLLDPWWNPATEAQAIDRTHRIGQTRRVMVYRLIAAGTIEEKVLDLSQRKAALFDGVMDDGRPFAGRLDADDIRALME</sequence>
<dbReference type="CDD" id="cd18793">
    <property type="entry name" value="SF2_C_SNF"/>
    <property type="match status" value="1"/>
</dbReference>
<dbReference type="PANTHER" id="PTHR10799">
    <property type="entry name" value="SNF2/RAD54 HELICASE FAMILY"/>
    <property type="match status" value="1"/>
</dbReference>
<dbReference type="GO" id="GO:0004386">
    <property type="term" value="F:helicase activity"/>
    <property type="evidence" value="ECO:0007669"/>
    <property type="project" value="UniProtKB-KW"/>
</dbReference>
<dbReference type="InterPro" id="IPR014001">
    <property type="entry name" value="Helicase_ATP-bd"/>
</dbReference>
<dbReference type="InterPro" id="IPR007527">
    <property type="entry name" value="Znf_SWIM"/>
</dbReference>
<keyword evidence="6" id="KW-0067">ATP-binding</keyword>
<dbReference type="InterPro" id="IPR027417">
    <property type="entry name" value="P-loop_NTPase"/>
</dbReference>
<feature type="domain" description="Helicase ATP-binding" evidence="4">
    <location>
        <begin position="627"/>
        <end position="790"/>
    </location>
</feature>
<gene>
    <name evidence="6" type="ORF">DVS28_a4627</name>
</gene>
<dbReference type="SMART" id="SM00490">
    <property type="entry name" value="HELICc"/>
    <property type="match status" value="1"/>
</dbReference>
<keyword evidence="2" id="KW-0479">Metal-binding</keyword>
<dbReference type="PROSITE" id="PS51194">
    <property type="entry name" value="HELICASE_CTER"/>
    <property type="match status" value="1"/>
</dbReference>
<evidence type="ECO:0000313" key="7">
    <source>
        <dbReference type="Proteomes" id="UP000264006"/>
    </source>
</evidence>
<feature type="domain" description="Helicase C-terminal" evidence="5">
    <location>
        <begin position="911"/>
        <end position="1059"/>
    </location>
</feature>
<dbReference type="Gene3D" id="3.40.50.10810">
    <property type="entry name" value="Tandem AAA-ATPase domain"/>
    <property type="match status" value="1"/>
</dbReference>
<name>A0A346Y491_9ACTN</name>
<proteinExistence type="predicted"/>
<dbReference type="EMBL" id="CP031165">
    <property type="protein sequence ID" value="AXV09288.1"/>
    <property type="molecule type" value="Genomic_DNA"/>
</dbReference>
<evidence type="ECO:0000259" key="5">
    <source>
        <dbReference type="PROSITE" id="PS51194"/>
    </source>
</evidence>
<evidence type="ECO:0000256" key="1">
    <source>
        <dbReference type="ARBA" id="ARBA00022801"/>
    </source>
</evidence>
<dbReference type="Gene3D" id="3.40.50.300">
    <property type="entry name" value="P-loop containing nucleotide triphosphate hydrolases"/>
    <property type="match status" value="1"/>
</dbReference>
<evidence type="ECO:0000256" key="2">
    <source>
        <dbReference type="PROSITE-ProRule" id="PRU00325"/>
    </source>
</evidence>
<dbReference type="SMART" id="SM00487">
    <property type="entry name" value="DEXDc"/>
    <property type="match status" value="1"/>
</dbReference>
<organism evidence="6 7">
    <name type="scientific">Euzebya pacifica</name>
    <dbReference type="NCBI Taxonomy" id="1608957"/>
    <lineage>
        <taxon>Bacteria</taxon>
        <taxon>Bacillati</taxon>
        <taxon>Actinomycetota</taxon>
        <taxon>Nitriliruptoria</taxon>
        <taxon>Euzebyales</taxon>
    </lineage>
</organism>
<dbReference type="GO" id="GO:0005524">
    <property type="term" value="F:ATP binding"/>
    <property type="evidence" value="ECO:0007669"/>
    <property type="project" value="InterPro"/>
</dbReference>
<accession>A0A346Y491</accession>
<dbReference type="GO" id="GO:0008270">
    <property type="term" value="F:zinc ion binding"/>
    <property type="evidence" value="ECO:0007669"/>
    <property type="project" value="UniProtKB-KW"/>
</dbReference>
<evidence type="ECO:0000259" key="4">
    <source>
        <dbReference type="PROSITE" id="PS51192"/>
    </source>
</evidence>
<keyword evidence="7" id="KW-1185">Reference proteome</keyword>
<dbReference type="GO" id="GO:0016787">
    <property type="term" value="F:hydrolase activity"/>
    <property type="evidence" value="ECO:0007669"/>
    <property type="project" value="UniProtKB-KW"/>
</dbReference>
<reference evidence="6 7" key="1">
    <citation type="submission" date="2018-09" db="EMBL/GenBank/DDBJ databases">
        <title>Complete genome sequence of Euzebya sp. DY32-46 isolated from seawater of Pacific Ocean.</title>
        <authorList>
            <person name="Xu L."/>
            <person name="Wu Y.-H."/>
            <person name="Xu X.-W."/>
        </authorList>
    </citation>
    <scope>NUCLEOTIDE SEQUENCE [LARGE SCALE GENOMIC DNA]</scope>
    <source>
        <strain evidence="6 7">DY32-46</strain>
    </source>
</reference>
<keyword evidence="1" id="KW-0378">Hydrolase</keyword>
<dbReference type="OrthoDB" id="9760715at2"/>
<dbReference type="PROSITE" id="PS51192">
    <property type="entry name" value="HELICASE_ATP_BIND_1"/>
    <property type="match status" value="1"/>
</dbReference>
<dbReference type="InterPro" id="IPR000330">
    <property type="entry name" value="SNF2_N"/>
</dbReference>
<feature type="domain" description="SWIM-type" evidence="3">
    <location>
        <begin position="63"/>
        <end position="90"/>
    </location>
</feature>
<protein>
    <submittedName>
        <fullName evidence="6">Superfamily II DNA/RNA helicase</fullName>
    </submittedName>
</protein>
<dbReference type="AlphaFoldDB" id="A0A346Y491"/>
<evidence type="ECO:0000313" key="6">
    <source>
        <dbReference type="EMBL" id="AXV09288.1"/>
    </source>
</evidence>
<dbReference type="InterPro" id="IPR038718">
    <property type="entry name" value="SNF2-like_sf"/>
</dbReference>
<dbReference type="InterPro" id="IPR049730">
    <property type="entry name" value="SNF2/RAD54-like_C"/>
</dbReference>
<dbReference type="PROSITE" id="PS50966">
    <property type="entry name" value="ZF_SWIM"/>
    <property type="match status" value="1"/>
</dbReference>
<evidence type="ECO:0000259" key="3">
    <source>
        <dbReference type="PROSITE" id="PS50966"/>
    </source>
</evidence>
<keyword evidence="2" id="KW-0863">Zinc-finger</keyword>